<dbReference type="Gene3D" id="1.10.390.10">
    <property type="entry name" value="Neutral Protease Domain 2"/>
    <property type="match status" value="1"/>
</dbReference>
<evidence type="ECO:0000313" key="2">
    <source>
        <dbReference type="EMBL" id="QTC93040.1"/>
    </source>
</evidence>
<dbReference type="KEGG" id="bgoe:IFJ75_09450"/>
<dbReference type="InterPro" id="IPR027268">
    <property type="entry name" value="Peptidase_M4/M1_CTD_sf"/>
</dbReference>
<dbReference type="PROSITE" id="PS51257">
    <property type="entry name" value="PROKAR_LIPOPROTEIN"/>
    <property type="match status" value="1"/>
</dbReference>
<dbReference type="EMBL" id="CP062222">
    <property type="protein sequence ID" value="QTC93040.1"/>
    <property type="molecule type" value="Genomic_DNA"/>
</dbReference>
<feature type="chain" id="PRO_5037593680" description="Peptidase M1 membrane alanine aminopeptidase domain-containing protein" evidence="1">
    <location>
        <begin position="21"/>
        <end position="479"/>
    </location>
</feature>
<gene>
    <name evidence="2" type="ORF">IFJ75_09450</name>
</gene>
<dbReference type="Proteomes" id="UP000663918">
    <property type="component" value="Chromosome"/>
</dbReference>
<sequence>MRPVPVLAALMLLTAGCAAAEPAPAPAAQGVITGPVRASVLRDGDRWTVDYQFNDSAPVWVFQRSALLRVGRQPWRPQWWSVETPGVVLERQGRYDVLRTTDGGPVPREVRIVMHPRAGDLEADYDPALIFTDGTVALYSGQFDVMPMPSLEAVRALPLDLNGVDLPNSDPAEVRWKDAARPVLFKGERVDAPVAAKADTYVLFGEASIRQNPGVTTVIDPGLPHWLGEELGRFTPQVMSVYERRLGESRGGLPTLMVSWTGPTEHVSSMGGSVLPGLISMNFEGEGVLDPDAAALSRARWFIGHESAHFWLGSNGLKYQFAREAWITEGGADLMAVRAIQSIDPTYDARAELQREVDDCVRLAAGKPIATAGERGDNRAYYACGAVWSMAYEAARKARRGGDFIDVVADFQRAYGEDGMLTREEWLSGLTRIARDPSLRLGIEQMLDQGVADPTATLGRLFDRTGVAYQLVGGKIVLS</sequence>
<evidence type="ECO:0008006" key="4">
    <source>
        <dbReference type="Google" id="ProtNLM"/>
    </source>
</evidence>
<feature type="signal peptide" evidence="1">
    <location>
        <begin position="1"/>
        <end position="20"/>
    </location>
</feature>
<dbReference type="RefSeq" id="WP_207932317.1">
    <property type="nucleotide sequence ID" value="NZ_CP062222.1"/>
</dbReference>
<proteinExistence type="predicted"/>
<protein>
    <recommendedName>
        <fullName evidence="4">Peptidase M1 membrane alanine aminopeptidase domain-containing protein</fullName>
    </recommendedName>
</protein>
<evidence type="ECO:0000313" key="3">
    <source>
        <dbReference type="Proteomes" id="UP000663918"/>
    </source>
</evidence>
<organism evidence="2 3">
    <name type="scientific">Brevundimonas goettingensis</name>
    <dbReference type="NCBI Taxonomy" id="2774190"/>
    <lineage>
        <taxon>Bacteria</taxon>
        <taxon>Pseudomonadati</taxon>
        <taxon>Pseudomonadota</taxon>
        <taxon>Alphaproteobacteria</taxon>
        <taxon>Caulobacterales</taxon>
        <taxon>Caulobacteraceae</taxon>
        <taxon>Brevundimonas</taxon>
    </lineage>
</organism>
<name>A0A975GZV9_9CAUL</name>
<dbReference type="AlphaFoldDB" id="A0A975GZV9"/>
<keyword evidence="1" id="KW-0732">Signal</keyword>
<accession>A0A975GZV9</accession>
<reference evidence="2" key="1">
    <citation type="submission" date="2020-09" db="EMBL/GenBank/DDBJ databases">
        <title>Brevundimonas sp. LVF2 isolated from a puddle in Goettingen, Germany.</title>
        <authorList>
            <person name="Friedrich I."/>
            <person name="Klassen A."/>
            <person name="Hannes N."/>
            <person name="Schneider D."/>
            <person name="Hertel R."/>
            <person name="Daniel R."/>
        </authorList>
    </citation>
    <scope>NUCLEOTIDE SEQUENCE</scope>
    <source>
        <strain evidence="2">LVF2</strain>
    </source>
</reference>
<evidence type="ECO:0000256" key="1">
    <source>
        <dbReference type="SAM" id="SignalP"/>
    </source>
</evidence>
<keyword evidence="3" id="KW-1185">Reference proteome</keyword>